<proteinExistence type="predicted"/>
<dbReference type="InterPro" id="IPR000095">
    <property type="entry name" value="CRIB_dom"/>
</dbReference>
<evidence type="ECO:0000256" key="5">
    <source>
        <dbReference type="ARBA" id="ARBA00022737"/>
    </source>
</evidence>
<comment type="caution">
    <text evidence="12">The sequence shown here is derived from an EMBL/GenBank/DDBJ whole genome shotgun (WGS) entry which is preliminary data.</text>
</comment>
<dbReference type="GO" id="GO:0007015">
    <property type="term" value="P:actin filament organization"/>
    <property type="evidence" value="ECO:0007669"/>
    <property type="project" value="InterPro"/>
</dbReference>
<evidence type="ECO:0000313" key="13">
    <source>
        <dbReference type="Proteomes" id="UP000186922"/>
    </source>
</evidence>
<evidence type="ECO:0000256" key="8">
    <source>
        <dbReference type="SAM" id="MobiDB-lite"/>
    </source>
</evidence>
<evidence type="ECO:0000259" key="11">
    <source>
        <dbReference type="PROSITE" id="PS51082"/>
    </source>
</evidence>
<dbReference type="OrthoDB" id="8963340at2759"/>
<dbReference type="InterPro" id="IPR011026">
    <property type="entry name" value="WAS_C"/>
</dbReference>
<keyword evidence="13" id="KW-1185">Reference proteome</keyword>
<dbReference type="Proteomes" id="UP000186922">
    <property type="component" value="Unassembled WGS sequence"/>
</dbReference>
<dbReference type="SMART" id="SM00461">
    <property type="entry name" value="WH1"/>
    <property type="match status" value="1"/>
</dbReference>
<dbReference type="GO" id="GO:0003779">
    <property type="term" value="F:actin binding"/>
    <property type="evidence" value="ECO:0007669"/>
    <property type="project" value="InterPro"/>
</dbReference>
<dbReference type="InterPro" id="IPR003124">
    <property type="entry name" value="WH2_dom"/>
</dbReference>
<evidence type="ECO:0000256" key="2">
    <source>
        <dbReference type="ARBA" id="ARBA00004245"/>
    </source>
</evidence>
<dbReference type="InterPro" id="IPR000697">
    <property type="entry name" value="WH1/EVH1_dom"/>
</dbReference>
<dbReference type="Pfam" id="PF00786">
    <property type="entry name" value="PBD"/>
    <property type="match status" value="1"/>
</dbReference>
<dbReference type="AlphaFoldDB" id="A0A1D1UIB9"/>
<feature type="compositionally biased region" description="Pro residues" evidence="8">
    <location>
        <begin position="367"/>
        <end position="382"/>
    </location>
</feature>
<dbReference type="PROSITE" id="PS50108">
    <property type="entry name" value="CRIB"/>
    <property type="match status" value="1"/>
</dbReference>
<feature type="domain" description="CRIB" evidence="9">
    <location>
        <begin position="226"/>
        <end position="239"/>
    </location>
</feature>
<dbReference type="InterPro" id="IPR033927">
    <property type="entry name" value="WASPfam_EVH1"/>
</dbReference>
<dbReference type="InterPro" id="IPR011993">
    <property type="entry name" value="PH-like_dom_sf"/>
</dbReference>
<comment type="subcellular location">
    <subcellularLocation>
        <location evidence="2">Cytoplasm</location>
        <location evidence="2">Cytoskeleton</location>
    </subcellularLocation>
    <subcellularLocation>
        <location evidence="1">Nucleus</location>
    </subcellularLocation>
</comment>
<dbReference type="InterPro" id="IPR036936">
    <property type="entry name" value="CRIB_dom_sf"/>
</dbReference>
<keyword evidence="7" id="KW-0539">Nucleus</keyword>
<dbReference type="PROSITE" id="PS50229">
    <property type="entry name" value="WH1"/>
    <property type="match status" value="1"/>
</dbReference>
<dbReference type="GO" id="GO:0005856">
    <property type="term" value="C:cytoskeleton"/>
    <property type="evidence" value="ECO:0007669"/>
    <property type="project" value="UniProtKB-SubCell"/>
</dbReference>
<dbReference type="PROSITE" id="PS51082">
    <property type="entry name" value="WH2"/>
    <property type="match status" value="2"/>
</dbReference>
<dbReference type="PANTHER" id="PTHR11202">
    <property type="entry name" value="SPROUTY-RELATED, EVH1 DOMAIN-CONTAINING PROTEIN FAMILY MEMBER"/>
    <property type="match status" value="1"/>
</dbReference>
<dbReference type="CDD" id="cd01205">
    <property type="entry name" value="EVH1_WASP-like"/>
    <property type="match status" value="1"/>
</dbReference>
<dbReference type="GO" id="GO:0005634">
    <property type="term" value="C:nucleus"/>
    <property type="evidence" value="ECO:0007669"/>
    <property type="project" value="UniProtKB-SubCell"/>
</dbReference>
<dbReference type="EMBL" id="BDGG01000001">
    <property type="protein sequence ID" value="GAU89469.1"/>
    <property type="molecule type" value="Genomic_DNA"/>
</dbReference>
<feature type="domain" description="WH2" evidence="11">
    <location>
        <begin position="384"/>
        <end position="401"/>
    </location>
</feature>
<evidence type="ECO:0000256" key="6">
    <source>
        <dbReference type="ARBA" id="ARBA00023212"/>
    </source>
</evidence>
<accession>A0A1D1UIB9</accession>
<dbReference type="STRING" id="947166.A0A1D1UIB9"/>
<sequence>MMSGESLAHQPCRLLTKQENDTLFSLVPKDCQNICWSVCQVLVTDGPDHRQWSPFATGVVSLLKDFSCRSFFICLFDLTFDNGRGVLLWRQEVYSEMEYVQTTSFAHAFEADTCMVALNFADEQDAQQFYHHVTQKLVALQKKINNSSVPLAQPADKIPKTAPGSVFPSNTSGLPKPYPGQAASSYLLGVQAPVSRSTESLASTGKKTLRFKSKNKKGRVLDKTEIGEPTDFRHVSHIGWDPKGELSFDEHDPLVLWLLNKAGIDVSGKDAKEKEFIYNFIQQNLGGVEGIRRRTVKTDHSRKLSPIPPPRISSTTTGIKPGRVEQSPPTVQERPPPVAPPPPPPPPPLVYHDVEEPKATDALYESLPPPPPPPPPLLLAPPAPRRALLDAISEGFTLRKSASENVLTESRPLTDRDKLMSDIRTKHALRPVLSHTTTTSRPSSNEEVGLDTMAQILSRALAQRREAVALQDDNGNQTEEDDEWEV</sequence>
<dbReference type="SMART" id="SM00285">
    <property type="entry name" value="PBD"/>
    <property type="match status" value="1"/>
</dbReference>
<feature type="region of interest" description="Disordered" evidence="8">
    <location>
        <begin position="296"/>
        <end position="382"/>
    </location>
</feature>
<dbReference type="SUPFAM" id="SSF50729">
    <property type="entry name" value="PH domain-like"/>
    <property type="match status" value="1"/>
</dbReference>
<protein>
    <recommendedName>
        <fullName evidence="14">WH1 domain-containing protein</fullName>
    </recommendedName>
</protein>
<evidence type="ECO:0000256" key="1">
    <source>
        <dbReference type="ARBA" id="ARBA00004123"/>
    </source>
</evidence>
<keyword evidence="4" id="KW-0597">Phosphoprotein</keyword>
<evidence type="ECO:0000313" key="12">
    <source>
        <dbReference type="EMBL" id="GAU89469.1"/>
    </source>
</evidence>
<evidence type="ECO:0000259" key="10">
    <source>
        <dbReference type="PROSITE" id="PS50229"/>
    </source>
</evidence>
<evidence type="ECO:0000256" key="4">
    <source>
        <dbReference type="ARBA" id="ARBA00022553"/>
    </source>
</evidence>
<evidence type="ECO:0000256" key="3">
    <source>
        <dbReference type="ARBA" id="ARBA00022490"/>
    </source>
</evidence>
<dbReference type="CDD" id="cd00132">
    <property type="entry name" value="CRIB"/>
    <property type="match status" value="1"/>
</dbReference>
<reference evidence="12 13" key="1">
    <citation type="journal article" date="2016" name="Nat. Commun.">
        <title>Extremotolerant tardigrade genome and improved radiotolerance of human cultured cells by tardigrade-unique protein.</title>
        <authorList>
            <person name="Hashimoto T."/>
            <person name="Horikawa D.D."/>
            <person name="Saito Y."/>
            <person name="Kuwahara H."/>
            <person name="Kozuka-Hata H."/>
            <person name="Shin-I T."/>
            <person name="Minakuchi Y."/>
            <person name="Ohishi K."/>
            <person name="Motoyama A."/>
            <person name="Aizu T."/>
            <person name="Enomoto A."/>
            <person name="Kondo K."/>
            <person name="Tanaka S."/>
            <person name="Hara Y."/>
            <person name="Koshikawa S."/>
            <person name="Sagara H."/>
            <person name="Miura T."/>
            <person name="Yokobori S."/>
            <person name="Miyagawa K."/>
            <person name="Suzuki Y."/>
            <person name="Kubo T."/>
            <person name="Oyama M."/>
            <person name="Kohara Y."/>
            <person name="Fujiyama A."/>
            <person name="Arakawa K."/>
            <person name="Katayama T."/>
            <person name="Toyoda A."/>
            <person name="Kunieda T."/>
        </authorList>
    </citation>
    <scope>NUCLEOTIDE SEQUENCE [LARGE SCALE GENOMIC DNA]</scope>
    <source>
        <strain evidence="12 13">YOKOZUNA-1</strain>
    </source>
</reference>
<feature type="domain" description="WH2" evidence="11">
    <location>
        <begin position="415"/>
        <end position="432"/>
    </location>
</feature>
<dbReference type="SMART" id="SM00246">
    <property type="entry name" value="WH2"/>
    <property type="match status" value="2"/>
</dbReference>
<organism evidence="12 13">
    <name type="scientific">Ramazzottius varieornatus</name>
    <name type="common">Water bear</name>
    <name type="synonym">Tardigrade</name>
    <dbReference type="NCBI Taxonomy" id="947166"/>
    <lineage>
        <taxon>Eukaryota</taxon>
        <taxon>Metazoa</taxon>
        <taxon>Ecdysozoa</taxon>
        <taxon>Tardigrada</taxon>
        <taxon>Eutardigrada</taxon>
        <taxon>Parachela</taxon>
        <taxon>Hypsibioidea</taxon>
        <taxon>Ramazzottiidae</taxon>
        <taxon>Ramazzottius</taxon>
    </lineage>
</organism>
<keyword evidence="6" id="KW-0206">Cytoskeleton</keyword>
<gene>
    <name evidence="12" type="primary">RvY_02018-1</name>
    <name evidence="12" type="synonym">RvY_02018.1</name>
    <name evidence="12" type="ORF">RvY_02018</name>
</gene>
<dbReference type="Gene3D" id="3.90.810.10">
    <property type="entry name" value="CRIB domain"/>
    <property type="match status" value="1"/>
</dbReference>
<keyword evidence="5" id="KW-0677">Repeat</keyword>
<dbReference type="Gene3D" id="2.30.29.30">
    <property type="entry name" value="Pleckstrin-homology domain (PH domain)/Phosphotyrosine-binding domain (PTB)"/>
    <property type="match status" value="1"/>
</dbReference>
<dbReference type="PANTHER" id="PTHR11202:SF36">
    <property type="entry name" value="ACTIN NUCLEATION-PROMOTING FACTOR WASL"/>
    <property type="match status" value="1"/>
</dbReference>
<dbReference type="Pfam" id="PF00568">
    <property type="entry name" value="WH1"/>
    <property type="match status" value="1"/>
</dbReference>
<evidence type="ECO:0000256" key="7">
    <source>
        <dbReference type="ARBA" id="ARBA00023242"/>
    </source>
</evidence>
<feature type="domain" description="WH1" evidence="10">
    <location>
        <begin position="27"/>
        <end position="140"/>
    </location>
</feature>
<feature type="compositionally biased region" description="Pro residues" evidence="8">
    <location>
        <begin position="334"/>
        <end position="349"/>
    </location>
</feature>
<evidence type="ECO:0000259" key="9">
    <source>
        <dbReference type="PROSITE" id="PS50108"/>
    </source>
</evidence>
<dbReference type="SUPFAM" id="SSF47912">
    <property type="entry name" value="Wiscott-Aldrich syndrome protein, WASP, C-terminal domain"/>
    <property type="match status" value="1"/>
</dbReference>
<name>A0A1D1UIB9_RAMVA</name>
<evidence type="ECO:0008006" key="14">
    <source>
        <dbReference type="Google" id="ProtNLM"/>
    </source>
</evidence>
<keyword evidence="3" id="KW-0963">Cytoplasm</keyword>